<feature type="transmembrane region" description="Helical" evidence="1">
    <location>
        <begin position="12"/>
        <end position="29"/>
    </location>
</feature>
<proteinExistence type="predicted"/>
<dbReference type="InterPro" id="IPR009936">
    <property type="entry name" value="DUF1468"/>
</dbReference>
<keyword evidence="1" id="KW-0472">Membrane</keyword>
<feature type="domain" description="DUF1468" evidence="2">
    <location>
        <begin position="16"/>
        <end position="158"/>
    </location>
</feature>
<keyword evidence="1" id="KW-1133">Transmembrane helix</keyword>
<gene>
    <name evidence="3" type="ORF">UFOPK3684_00795</name>
</gene>
<evidence type="ECO:0000259" key="2">
    <source>
        <dbReference type="Pfam" id="PF07331"/>
    </source>
</evidence>
<protein>
    <submittedName>
        <fullName evidence="3">Unannotated protein</fullName>
    </submittedName>
</protein>
<organism evidence="3">
    <name type="scientific">freshwater metagenome</name>
    <dbReference type="NCBI Taxonomy" id="449393"/>
    <lineage>
        <taxon>unclassified sequences</taxon>
        <taxon>metagenomes</taxon>
        <taxon>ecological metagenomes</taxon>
    </lineage>
</organism>
<evidence type="ECO:0000313" key="3">
    <source>
        <dbReference type="EMBL" id="CAB4927974.1"/>
    </source>
</evidence>
<accession>A0A6J7IC63</accession>
<feature type="transmembrane region" description="Helical" evidence="1">
    <location>
        <begin position="99"/>
        <end position="125"/>
    </location>
</feature>
<feature type="transmembrane region" description="Helical" evidence="1">
    <location>
        <begin position="131"/>
        <end position="149"/>
    </location>
</feature>
<dbReference type="AlphaFoldDB" id="A0A6J7IC63"/>
<dbReference type="EMBL" id="CAFBMZ010000048">
    <property type="protein sequence ID" value="CAB4927974.1"/>
    <property type="molecule type" value="Genomic_DNA"/>
</dbReference>
<name>A0A6J7IC63_9ZZZZ</name>
<keyword evidence="1" id="KW-0812">Transmembrane</keyword>
<evidence type="ECO:0000256" key="1">
    <source>
        <dbReference type="SAM" id="Phobius"/>
    </source>
</evidence>
<sequence length="168" mass="18046">MILQKISKQGRGELAFAGSLFLLGIFVAWDTSRMDIPQGSSIVSPQTFPYMVAFFTSLVGAGLIIEVLRGRYATPDGDEPGDPFVPANLKTMAILATAIALHVILLDIAGYIVAATICFWGVAYAFGSRKYLKDFGISLIFAGVVYLAFTKGLNINLPVGFFEGILGK</sequence>
<reference evidence="3" key="1">
    <citation type="submission" date="2020-05" db="EMBL/GenBank/DDBJ databases">
        <authorList>
            <person name="Chiriac C."/>
            <person name="Salcher M."/>
            <person name="Ghai R."/>
            <person name="Kavagutti S V."/>
        </authorList>
    </citation>
    <scope>NUCLEOTIDE SEQUENCE</scope>
</reference>
<dbReference type="Pfam" id="PF07331">
    <property type="entry name" value="TctB"/>
    <property type="match status" value="1"/>
</dbReference>
<feature type="transmembrane region" description="Helical" evidence="1">
    <location>
        <begin position="49"/>
        <end position="68"/>
    </location>
</feature>